<dbReference type="PANTHER" id="PTHR43421">
    <property type="entry name" value="METALLOPROTEASE PMBA"/>
    <property type="match status" value="1"/>
</dbReference>
<dbReference type="Gene3D" id="3.30.2290.10">
    <property type="entry name" value="PmbA/TldD superfamily"/>
    <property type="match status" value="1"/>
</dbReference>
<dbReference type="InterPro" id="IPR036059">
    <property type="entry name" value="TldD/PmbA_sf"/>
</dbReference>
<dbReference type="InterPro" id="IPR035068">
    <property type="entry name" value="TldD/PmbA_N"/>
</dbReference>
<name>A0A953LWA8_9BACT</name>
<protein>
    <submittedName>
        <fullName evidence="5">TldD/PmbA family protein</fullName>
    </submittedName>
</protein>
<dbReference type="Pfam" id="PF01523">
    <property type="entry name" value="PmbA_TldD_1st"/>
    <property type="match status" value="1"/>
</dbReference>
<reference evidence="5" key="1">
    <citation type="journal article" date="2021" name="bioRxiv">
        <title>Unraveling nitrogen, sulfur and carbon metabolic pathways and microbial community transcriptional responses to substrate deprivation and toxicity stresses in a bioreactor mimicking anoxic brackish coastal sediment conditions.</title>
        <authorList>
            <person name="Martins P.D."/>
            <person name="Echeveste M.J."/>
            <person name="Arshad A."/>
            <person name="Kurth J."/>
            <person name="Ouboter H."/>
            <person name="Jetten M.S.M."/>
            <person name="Welte C.U."/>
        </authorList>
    </citation>
    <scope>NUCLEOTIDE SEQUENCE</scope>
    <source>
        <strain evidence="5">MAG_39</strain>
    </source>
</reference>
<dbReference type="GO" id="GO:0006508">
    <property type="term" value="P:proteolysis"/>
    <property type="evidence" value="ECO:0007669"/>
    <property type="project" value="InterPro"/>
</dbReference>
<dbReference type="GO" id="GO:0005829">
    <property type="term" value="C:cytosol"/>
    <property type="evidence" value="ECO:0007669"/>
    <property type="project" value="TreeGrafter"/>
</dbReference>
<dbReference type="GO" id="GO:0008237">
    <property type="term" value="F:metallopeptidase activity"/>
    <property type="evidence" value="ECO:0007669"/>
    <property type="project" value="InterPro"/>
</dbReference>
<dbReference type="InterPro" id="IPR002510">
    <property type="entry name" value="Metalloprtase-TldD/E_N"/>
</dbReference>
<organism evidence="5 6">
    <name type="scientific">Candidatus Nitrobium versatile</name>
    <dbReference type="NCBI Taxonomy" id="2884831"/>
    <lineage>
        <taxon>Bacteria</taxon>
        <taxon>Pseudomonadati</taxon>
        <taxon>Nitrospirota</taxon>
        <taxon>Nitrospiria</taxon>
        <taxon>Nitrospirales</taxon>
        <taxon>Nitrospiraceae</taxon>
        <taxon>Candidatus Nitrobium</taxon>
    </lineage>
</organism>
<feature type="domain" description="Metalloprotease TldD/E central" evidence="4">
    <location>
        <begin position="112"/>
        <end position="216"/>
    </location>
</feature>
<evidence type="ECO:0000259" key="3">
    <source>
        <dbReference type="Pfam" id="PF19289"/>
    </source>
</evidence>
<dbReference type="PANTHER" id="PTHR43421:SF1">
    <property type="entry name" value="METALLOPROTEASE PMBA"/>
    <property type="match status" value="1"/>
</dbReference>
<reference evidence="5" key="2">
    <citation type="submission" date="2021-08" db="EMBL/GenBank/DDBJ databases">
        <authorList>
            <person name="Dalcin Martins P."/>
        </authorList>
    </citation>
    <scope>NUCLEOTIDE SEQUENCE</scope>
    <source>
        <strain evidence="5">MAG_39</strain>
    </source>
</reference>
<dbReference type="SUPFAM" id="SSF111283">
    <property type="entry name" value="Putative modulator of DNA gyrase, PmbA/TldD"/>
    <property type="match status" value="1"/>
</dbReference>
<dbReference type="EMBL" id="JAIOIV010000043">
    <property type="protein sequence ID" value="MBZ0155746.1"/>
    <property type="molecule type" value="Genomic_DNA"/>
</dbReference>
<evidence type="ECO:0000256" key="1">
    <source>
        <dbReference type="ARBA" id="ARBA00005836"/>
    </source>
</evidence>
<dbReference type="InterPro" id="IPR047657">
    <property type="entry name" value="PmbA"/>
</dbReference>
<comment type="caution">
    <text evidence="5">The sequence shown here is derived from an EMBL/GenBank/DDBJ whole genome shotgun (WGS) entry which is preliminary data.</text>
</comment>
<feature type="domain" description="Metalloprotease TldD/E N-terminal" evidence="2">
    <location>
        <begin position="21"/>
        <end position="82"/>
    </location>
</feature>
<dbReference type="Pfam" id="PF19289">
    <property type="entry name" value="PmbA_TldD_3rd"/>
    <property type="match status" value="1"/>
</dbReference>
<gene>
    <name evidence="5" type="ORF">K8I29_05955</name>
</gene>
<comment type="similarity">
    <text evidence="1">Belongs to the peptidase U62 family.</text>
</comment>
<evidence type="ECO:0000259" key="4">
    <source>
        <dbReference type="Pfam" id="PF19290"/>
    </source>
</evidence>
<dbReference type="Pfam" id="PF19290">
    <property type="entry name" value="PmbA_TldD_2nd"/>
    <property type="match status" value="1"/>
</dbReference>
<proteinExistence type="inferred from homology"/>
<dbReference type="InterPro" id="IPR045570">
    <property type="entry name" value="Metalloprtase-TldD/E_cen_dom"/>
</dbReference>
<dbReference type="AlphaFoldDB" id="A0A953LWA8"/>
<evidence type="ECO:0000313" key="5">
    <source>
        <dbReference type="EMBL" id="MBZ0155746.1"/>
    </source>
</evidence>
<feature type="domain" description="Metalloprotease TldD/E C-terminal" evidence="3">
    <location>
        <begin position="228"/>
        <end position="446"/>
    </location>
</feature>
<accession>A0A953LWA8</accession>
<dbReference type="InterPro" id="IPR045569">
    <property type="entry name" value="Metalloprtase-TldD/E_C"/>
</dbReference>
<evidence type="ECO:0000313" key="6">
    <source>
        <dbReference type="Proteomes" id="UP000705867"/>
    </source>
</evidence>
<dbReference type="Proteomes" id="UP000705867">
    <property type="component" value="Unassembled WGS sequence"/>
</dbReference>
<evidence type="ECO:0000259" key="2">
    <source>
        <dbReference type="Pfam" id="PF01523"/>
    </source>
</evidence>
<sequence>MDKEFVEKLVGKALDTGADEAEVYLRTVRRLGIEVRDRKVDTLESSVTRGYCVRVIRDKRVGFSYSTDPGEADSVAERAVEASKYTEPDEFAGLPSSFSPPPGPGGIYDDAIASLSEEEAIQRVLLIESSAREEDTRITRIRKASGGFSVSSISIANSHGIFFNYASTGCSASLSAVAEDRNESQIGWDYSGSRLLREVSFEQTGRNAAQKALQLLGARKIAPLKGFVLLDNAIATEFLEIFSAALSSEMVQKKKSMLAGKRGEQVVSPRINLVDNGLLTGKLGSKPVDDEGVPVTTKTLIEKGVLQGFLYNTYTARKEGCRSTGNALRGGFTGLPSVGPTNLYLESAAEEYKTGLAGLLERIDRGFYVLETMGMHTANPISGEFSVGASGLWIEGGEIRYPVKEAAISGNILSLFNNIVMVGDDLRFYGNIGSSSLLIEGIDISG</sequence>